<keyword evidence="1" id="KW-1133">Transmembrane helix</keyword>
<dbReference type="STRING" id="351160.RCIX638"/>
<dbReference type="PANTHER" id="PTHR35402">
    <property type="entry name" value="INTEGRAL MEMBRANE PROTEIN-RELATED"/>
    <property type="match status" value="1"/>
</dbReference>
<organism evidence="2 3">
    <name type="scientific">Methanocella arvoryzae (strain DSM 22066 / NBRC 105507 / MRE50)</name>
    <dbReference type="NCBI Taxonomy" id="351160"/>
    <lineage>
        <taxon>Archaea</taxon>
        <taxon>Methanobacteriati</taxon>
        <taxon>Methanobacteriota</taxon>
        <taxon>Stenosarchaea group</taxon>
        <taxon>Methanomicrobia</taxon>
        <taxon>Methanocellales</taxon>
        <taxon>Methanocellaceae</taxon>
        <taxon>Methanocella</taxon>
    </lineage>
</organism>
<evidence type="ECO:0000313" key="3">
    <source>
        <dbReference type="Proteomes" id="UP000000663"/>
    </source>
</evidence>
<dbReference type="AlphaFoldDB" id="Q0W6F2"/>
<dbReference type="InterPro" id="IPR056569">
    <property type="entry name" value="ArlJ-like"/>
</dbReference>
<dbReference type="Proteomes" id="UP000000663">
    <property type="component" value="Chromosome"/>
</dbReference>
<keyword evidence="1" id="KW-0472">Membrane</keyword>
<keyword evidence="3" id="KW-1185">Reference proteome</keyword>
<feature type="transmembrane region" description="Helical" evidence="1">
    <location>
        <begin position="216"/>
        <end position="242"/>
    </location>
</feature>
<proteinExistence type="predicted"/>
<dbReference type="eggNOG" id="arCOG01808">
    <property type="taxonomic scope" value="Archaea"/>
</dbReference>
<feature type="transmembrane region" description="Helical" evidence="1">
    <location>
        <begin position="34"/>
        <end position="55"/>
    </location>
</feature>
<evidence type="ECO:0000256" key="1">
    <source>
        <dbReference type="SAM" id="Phobius"/>
    </source>
</evidence>
<feature type="transmembrane region" description="Helical" evidence="1">
    <location>
        <begin position="100"/>
        <end position="122"/>
    </location>
</feature>
<name>Q0W6F2_METAR</name>
<keyword evidence="1" id="KW-0812">Transmembrane</keyword>
<gene>
    <name evidence="2" type="primary">gsp-7a</name>
    <name evidence="2" type="ORF">RCIX638</name>
</gene>
<reference evidence="2 3" key="1">
    <citation type="journal article" date="2006" name="Science">
        <title>Genome of rice cluster I archaea -- the key methane producers in the rice rhizosphere.</title>
        <authorList>
            <person name="Erkel C."/>
            <person name="Kube M."/>
            <person name="Reinhardt R."/>
            <person name="Liesack W."/>
        </authorList>
    </citation>
    <scope>NUCLEOTIDE SEQUENCE [LARGE SCALE GENOMIC DNA]</scope>
    <source>
        <strain evidence="3">DSM 22066 / NBRC 105507 / MRE50</strain>
    </source>
</reference>
<dbReference type="KEGG" id="rci:RCIX638"/>
<protein>
    <submittedName>
        <fullName evidence="2">Bacterial type II secretion system protein, N-terminal</fullName>
    </submittedName>
</protein>
<dbReference type="EMBL" id="AM114193">
    <property type="protein sequence ID" value="CAJ36041.1"/>
    <property type="molecule type" value="Genomic_DNA"/>
</dbReference>
<feature type="transmembrane region" description="Helical" evidence="1">
    <location>
        <begin position="67"/>
        <end position="88"/>
    </location>
</feature>
<accession>Q0W6F2</accession>
<feature type="transmembrane region" description="Helical" evidence="1">
    <location>
        <begin position="248"/>
        <end position="270"/>
    </location>
</feature>
<sequence length="280" mass="30166">MIRRASRSLSESRQMGKHAIAYEKCRLDREFGDYVYHTCIYAAAASCLVLIAGAAVALATRADAAQALAYTVAGAALAAPAVFLGRLWSVSSFKDYRGALIDSTLVYAVGLMLAMASFNVPIRRIFSNLSNLSDVYGKELALEATYVLALIEEDGMDVISAMRKAQATSPSMLWQELLIGITAVYSSGGLLKEYLEGRYRALAEKKMADVRRYNEAVQGMASVYLSVIGIASIFIAIINLVFNMTGMVAGNAFVWIDAIVIVPLGSFIMARALKAASPEG</sequence>
<dbReference type="PANTHER" id="PTHR35402:SF1">
    <property type="entry name" value="TYPE II SECRETION SYSTEM PROTEIN GSPF DOMAIN-CONTAINING PROTEIN"/>
    <property type="match status" value="1"/>
</dbReference>
<evidence type="ECO:0000313" key="2">
    <source>
        <dbReference type="EMBL" id="CAJ36041.1"/>
    </source>
</evidence>